<evidence type="ECO:0000259" key="1">
    <source>
        <dbReference type="Pfam" id="PF01551"/>
    </source>
</evidence>
<protein>
    <recommendedName>
        <fullName evidence="1">M23ase beta-sheet core domain-containing protein</fullName>
    </recommendedName>
</protein>
<dbReference type="SUPFAM" id="SSF51261">
    <property type="entry name" value="Duplicated hybrid motif"/>
    <property type="match status" value="1"/>
</dbReference>
<comment type="caution">
    <text evidence="2">The sequence shown here is derived from an EMBL/GenBank/DDBJ whole genome shotgun (WGS) entry which is preliminary data.</text>
</comment>
<dbReference type="PANTHER" id="PTHR21666">
    <property type="entry name" value="PEPTIDASE-RELATED"/>
    <property type="match status" value="1"/>
</dbReference>
<name>A0ABP7XAB9_9FLAO</name>
<keyword evidence="3" id="KW-1185">Reference proteome</keyword>
<dbReference type="PANTHER" id="PTHR21666:SF270">
    <property type="entry name" value="MUREIN HYDROLASE ACTIVATOR ENVC"/>
    <property type="match status" value="1"/>
</dbReference>
<dbReference type="InterPro" id="IPR016047">
    <property type="entry name" value="M23ase_b-sheet_dom"/>
</dbReference>
<evidence type="ECO:0000313" key="2">
    <source>
        <dbReference type="EMBL" id="GAA4107958.1"/>
    </source>
</evidence>
<proteinExistence type="predicted"/>
<dbReference type="EMBL" id="BAABCW010000001">
    <property type="protein sequence ID" value="GAA4107958.1"/>
    <property type="molecule type" value="Genomic_DNA"/>
</dbReference>
<accession>A0ABP7XAB9</accession>
<dbReference type="Pfam" id="PF01551">
    <property type="entry name" value="Peptidase_M23"/>
    <property type="match status" value="1"/>
</dbReference>
<evidence type="ECO:0000313" key="3">
    <source>
        <dbReference type="Proteomes" id="UP001500459"/>
    </source>
</evidence>
<organism evidence="2 3">
    <name type="scientific">Aquimarina addita</name>
    <dbReference type="NCBI Taxonomy" id="870485"/>
    <lineage>
        <taxon>Bacteria</taxon>
        <taxon>Pseudomonadati</taxon>
        <taxon>Bacteroidota</taxon>
        <taxon>Flavobacteriia</taxon>
        <taxon>Flavobacteriales</taxon>
        <taxon>Flavobacteriaceae</taxon>
        <taxon>Aquimarina</taxon>
    </lineage>
</organism>
<dbReference type="CDD" id="cd12797">
    <property type="entry name" value="M23_peptidase"/>
    <property type="match status" value="1"/>
</dbReference>
<dbReference type="Gene3D" id="2.70.70.10">
    <property type="entry name" value="Glucose Permease (Domain IIA)"/>
    <property type="match status" value="1"/>
</dbReference>
<gene>
    <name evidence="2" type="ORF">GCM10022393_03600</name>
</gene>
<dbReference type="InterPro" id="IPR011055">
    <property type="entry name" value="Dup_hybrid_motif"/>
</dbReference>
<dbReference type="InterPro" id="IPR050570">
    <property type="entry name" value="Cell_wall_metabolism_enzyme"/>
</dbReference>
<reference evidence="3" key="1">
    <citation type="journal article" date="2019" name="Int. J. Syst. Evol. Microbiol.">
        <title>The Global Catalogue of Microorganisms (GCM) 10K type strain sequencing project: providing services to taxonomists for standard genome sequencing and annotation.</title>
        <authorList>
            <consortium name="The Broad Institute Genomics Platform"/>
            <consortium name="The Broad Institute Genome Sequencing Center for Infectious Disease"/>
            <person name="Wu L."/>
            <person name="Ma J."/>
        </authorList>
    </citation>
    <scope>NUCLEOTIDE SEQUENCE [LARGE SCALE GENOMIC DNA]</scope>
    <source>
        <strain evidence="3">JCM 17106</strain>
    </source>
</reference>
<dbReference type="Proteomes" id="UP001500459">
    <property type="component" value="Unassembled WGS sequence"/>
</dbReference>
<feature type="domain" description="M23ase beta-sheet core" evidence="1">
    <location>
        <begin position="131"/>
        <end position="227"/>
    </location>
</feature>
<sequence length="262" mass="29728">MSMLSVYTFAQENFKVYYEEIENGYAILADNGEYSPVSMEITFETENLASNIGDQKILVIPAQTDKFHIADLSILNKRKGIKIGYSIRYNHGNHLQKKYDKEYAYHLPFKKGETFTVTQGYNGAISHKDEYALDFRMPIGTEIYASRDGVVVLIEEGYNKTCTSADCAKFNNYILIHHSDGTFAEYTHLKKNGSIVKPGDHIQQGQLIGYSGNVGWSTGPHLHFIVFIQRLKTRETLPTKFLIGNIEGPIQLQEKVAYTKGY</sequence>